<dbReference type="Proteomes" id="UP000823990">
    <property type="component" value="Unassembled WGS sequence"/>
</dbReference>
<reference evidence="5" key="2">
    <citation type="submission" date="2021-04" db="EMBL/GenBank/DDBJ databases">
        <authorList>
            <person name="Gilroy R."/>
        </authorList>
    </citation>
    <scope>NUCLEOTIDE SEQUENCE</scope>
    <source>
        <strain evidence="5">12435</strain>
    </source>
</reference>
<feature type="transmembrane region" description="Helical" evidence="3">
    <location>
        <begin position="992"/>
        <end position="1017"/>
    </location>
</feature>
<reference evidence="5" key="1">
    <citation type="journal article" date="2021" name="PeerJ">
        <title>Extensive microbial diversity within the chicken gut microbiome revealed by metagenomics and culture.</title>
        <authorList>
            <person name="Gilroy R."/>
            <person name="Ravi A."/>
            <person name="Getino M."/>
            <person name="Pursley I."/>
            <person name="Horton D.L."/>
            <person name="Alikhan N.F."/>
            <person name="Baker D."/>
            <person name="Gharbi K."/>
            <person name="Hall N."/>
            <person name="Watson M."/>
            <person name="Adriaenssens E.M."/>
            <person name="Foster-Nyarko E."/>
            <person name="Jarju S."/>
            <person name="Secka A."/>
            <person name="Antonio M."/>
            <person name="Oren A."/>
            <person name="Chaudhuri R.R."/>
            <person name="La Ragione R."/>
            <person name="Hildebrand F."/>
            <person name="Pallen M.J."/>
        </authorList>
    </citation>
    <scope>NUCLEOTIDE SEQUENCE</scope>
    <source>
        <strain evidence="5">12435</strain>
    </source>
</reference>
<evidence type="ECO:0000256" key="2">
    <source>
        <dbReference type="ARBA" id="ARBA00022801"/>
    </source>
</evidence>
<sequence length="1029" mass="112561">MLKKTNLWRGLAGLLVALTMLVIFMTVVLFQYASVINKTFGIQTSFWETIEYPEGEEPDTEYYKSTFGEINAENLTKLEEAAYAHTEAEAEEGAVLLKNEDVGGKPALPLAGSERKVTLFGYASYEPLYRTNAACTRVVDNNPELVVDLEKALTEEGFEINRTLYDSYANGPVRSRMVGYSFNAEEPLDFYQAAESSYANYNDVAIVMLARAAGEGTDMAVDQSKMNGVTTPGWSADEEANSLALQKREREMLSYIASLGFGKTIVLINTNYMMELDWLNDSAYGVDAALFVGTVGLTGLRGVADILTGEVAPSGRLVDTFAASSLSSPAIVNACGNTPQWANVDSYRDSGIVTDYAQQTSYVTVQQENIYVGYKYYETSYADAIMGEGDADSAVGSIDGQAWDYAKEMVYPFGHGLSYTAFSQTIDDVSFNEEDNTYTVSVRVENTGSVPAKDVVQVYVNAPYGDYEKERNIERSAVLFVGFGKTPEVVQPGAANAVTVDVIVEEYLFAAYDYTDTKGYVMTEGDYMFAVGRDAHYALNNILGAKGYGGLVDQDGNSVSAKADTTYSWHMDLDTEKYMYGEGDVTERVRVTNRFDKMDINYWEGNDVTYLTRSDWANTFPTEQAEAYVLGEEMETLLQGDFYRKAADAPSTSEYAQGKQNNWKGVDNGLPFVSMRNVDADNDEVWEKFIDQFSLDDLVLMTGNYFGNNPIGDPINIPEKGGGDGCQGVGDEPYSETLTGGKVLWPCLYTSLLACTYNPVLMEERGTLMANQALFLDQTVIWTGGGNLHRTPYGGRNAEYYSEDANLCYLIGSIELPAMEKLGILGGIKHFAANDQETNREGVNTFYTEQAFREGALRGFEGAIRKGKVNAVMQAFNRQGVVYSSACYELNVTVLRDEWGFKGEAITDASSGITTGYKSHYTTSMTNGTDIYCLDGESVGGGIIADSIKANDDGYLLGWLRTAARHTAYALSRSAAINGLDDNTKIIEVMPAWQVLCIVGSVVLGVLAAGAVALVVISERRSSAAKAGE</sequence>
<comment type="similarity">
    <text evidence="1">Belongs to the glycosyl hydrolase 3 family.</text>
</comment>
<dbReference type="InterPro" id="IPR001764">
    <property type="entry name" value="Glyco_hydro_3_N"/>
</dbReference>
<dbReference type="AlphaFoldDB" id="A0A9D1Q0Z8"/>
<gene>
    <name evidence="5" type="ORF">H9892_02810</name>
</gene>
<name>A0A9D1Q0Z8_9FIRM</name>
<accession>A0A9D1Q0Z8</accession>
<dbReference type="PRINTS" id="PR00133">
    <property type="entry name" value="GLHYDRLASE3"/>
</dbReference>
<dbReference type="EMBL" id="DXHS01000050">
    <property type="protein sequence ID" value="HIW02252.1"/>
    <property type="molecule type" value="Genomic_DNA"/>
</dbReference>
<dbReference type="Gene3D" id="3.40.50.1700">
    <property type="entry name" value="Glycoside hydrolase family 3 C-terminal domain"/>
    <property type="match status" value="1"/>
</dbReference>
<organism evidence="5 6">
    <name type="scientific">Candidatus Protoclostridium stercorigallinarum</name>
    <dbReference type="NCBI Taxonomy" id="2838741"/>
    <lineage>
        <taxon>Bacteria</taxon>
        <taxon>Bacillati</taxon>
        <taxon>Bacillota</taxon>
        <taxon>Clostridia</taxon>
        <taxon>Candidatus Protoclostridium</taxon>
    </lineage>
</organism>
<dbReference type="GO" id="GO:0004553">
    <property type="term" value="F:hydrolase activity, hydrolyzing O-glycosyl compounds"/>
    <property type="evidence" value="ECO:0007669"/>
    <property type="project" value="InterPro"/>
</dbReference>
<evidence type="ECO:0000313" key="5">
    <source>
        <dbReference type="EMBL" id="HIW02252.1"/>
    </source>
</evidence>
<dbReference type="SUPFAM" id="SSF52279">
    <property type="entry name" value="Beta-D-glucan exohydrolase, C-terminal domain"/>
    <property type="match status" value="1"/>
</dbReference>
<dbReference type="InterPro" id="IPR002772">
    <property type="entry name" value="Glyco_hydro_3_C"/>
</dbReference>
<dbReference type="SMART" id="SM01217">
    <property type="entry name" value="Fn3_like"/>
    <property type="match status" value="1"/>
</dbReference>
<dbReference type="GO" id="GO:0005975">
    <property type="term" value="P:carbohydrate metabolic process"/>
    <property type="evidence" value="ECO:0007669"/>
    <property type="project" value="InterPro"/>
</dbReference>
<dbReference type="Gene3D" id="2.60.40.10">
    <property type="entry name" value="Immunoglobulins"/>
    <property type="match status" value="1"/>
</dbReference>
<keyword evidence="2 5" id="KW-0378">Hydrolase</keyword>
<dbReference type="InterPro" id="IPR026891">
    <property type="entry name" value="Fn3-like"/>
</dbReference>
<feature type="domain" description="Fibronectin type III-like" evidence="4">
    <location>
        <begin position="454"/>
        <end position="535"/>
    </location>
</feature>
<dbReference type="Pfam" id="PF01915">
    <property type="entry name" value="Glyco_hydro_3_C"/>
    <property type="match status" value="1"/>
</dbReference>
<comment type="caution">
    <text evidence="5">The sequence shown here is derived from an EMBL/GenBank/DDBJ whole genome shotgun (WGS) entry which is preliminary data.</text>
</comment>
<dbReference type="InterPro" id="IPR013783">
    <property type="entry name" value="Ig-like_fold"/>
</dbReference>
<dbReference type="InterPro" id="IPR036962">
    <property type="entry name" value="Glyco_hydro_3_N_sf"/>
</dbReference>
<feature type="transmembrane region" description="Helical" evidence="3">
    <location>
        <begin position="12"/>
        <end position="33"/>
    </location>
</feature>
<dbReference type="Pfam" id="PF00933">
    <property type="entry name" value="Glyco_hydro_3"/>
    <property type="match status" value="1"/>
</dbReference>
<protein>
    <submittedName>
        <fullName evidence="5">Glycoside hydrolase family 3 C-terminal domain-containing protein</fullName>
    </submittedName>
</protein>
<dbReference type="InterPro" id="IPR050288">
    <property type="entry name" value="Cellulose_deg_GH3"/>
</dbReference>
<dbReference type="InterPro" id="IPR036881">
    <property type="entry name" value="Glyco_hydro_3_C_sf"/>
</dbReference>
<dbReference type="Gene3D" id="3.20.20.300">
    <property type="entry name" value="Glycoside hydrolase, family 3, N-terminal domain"/>
    <property type="match status" value="1"/>
</dbReference>
<evidence type="ECO:0000313" key="6">
    <source>
        <dbReference type="Proteomes" id="UP000823990"/>
    </source>
</evidence>
<evidence type="ECO:0000259" key="4">
    <source>
        <dbReference type="SMART" id="SM01217"/>
    </source>
</evidence>
<keyword evidence="3" id="KW-0472">Membrane</keyword>
<keyword evidence="3" id="KW-0812">Transmembrane</keyword>
<evidence type="ECO:0000256" key="3">
    <source>
        <dbReference type="SAM" id="Phobius"/>
    </source>
</evidence>
<proteinExistence type="inferred from homology"/>
<evidence type="ECO:0000256" key="1">
    <source>
        <dbReference type="ARBA" id="ARBA00005336"/>
    </source>
</evidence>
<dbReference type="SUPFAM" id="SSF51445">
    <property type="entry name" value="(Trans)glycosidases"/>
    <property type="match status" value="1"/>
</dbReference>
<dbReference type="InterPro" id="IPR017853">
    <property type="entry name" value="GH"/>
</dbReference>
<dbReference type="PANTHER" id="PTHR42715">
    <property type="entry name" value="BETA-GLUCOSIDASE"/>
    <property type="match status" value="1"/>
</dbReference>
<dbReference type="PANTHER" id="PTHR42715:SF10">
    <property type="entry name" value="BETA-GLUCOSIDASE"/>
    <property type="match status" value="1"/>
</dbReference>
<keyword evidence="3" id="KW-1133">Transmembrane helix</keyword>